<proteinExistence type="predicted"/>
<dbReference type="EMBL" id="BLKZ01000001">
    <property type="protein sequence ID" value="GFG89467.1"/>
    <property type="molecule type" value="Genomic_DNA"/>
</dbReference>
<protein>
    <recommendedName>
        <fullName evidence="3">Short-chain dehydrogenase</fullName>
    </recommendedName>
</protein>
<evidence type="ECO:0000313" key="2">
    <source>
        <dbReference type="Proteomes" id="UP000465360"/>
    </source>
</evidence>
<name>A0A7I9YLG4_MYCBU</name>
<comment type="caution">
    <text evidence="1">The sequence shown here is derived from an EMBL/GenBank/DDBJ whole genome shotgun (WGS) entry which is preliminary data.</text>
</comment>
<organism evidence="1 2">
    <name type="scientific">Mycobacterium bourgelatii</name>
    <dbReference type="NCBI Taxonomy" id="1273442"/>
    <lineage>
        <taxon>Bacteria</taxon>
        <taxon>Bacillati</taxon>
        <taxon>Actinomycetota</taxon>
        <taxon>Actinomycetes</taxon>
        <taxon>Mycobacteriales</taxon>
        <taxon>Mycobacteriaceae</taxon>
        <taxon>Mycobacterium</taxon>
    </lineage>
</organism>
<evidence type="ECO:0008006" key="3">
    <source>
        <dbReference type="Google" id="ProtNLM"/>
    </source>
</evidence>
<accession>A0A7I9YLG4</accession>
<reference evidence="1 2" key="1">
    <citation type="journal article" date="2019" name="Emerg. Microbes Infect.">
        <title>Comprehensive subspecies identification of 175 nontuberculous mycobacteria species based on 7547 genomic profiles.</title>
        <authorList>
            <person name="Matsumoto Y."/>
            <person name="Kinjo T."/>
            <person name="Motooka D."/>
            <person name="Nabeya D."/>
            <person name="Jung N."/>
            <person name="Uechi K."/>
            <person name="Horii T."/>
            <person name="Iida T."/>
            <person name="Fujita J."/>
            <person name="Nakamura S."/>
        </authorList>
    </citation>
    <scope>NUCLEOTIDE SEQUENCE [LARGE SCALE GENOMIC DNA]</scope>
    <source>
        <strain evidence="1 2">JCM 30725</strain>
    </source>
</reference>
<dbReference type="AlphaFoldDB" id="A0A7I9YLG4"/>
<keyword evidence="2" id="KW-1185">Reference proteome</keyword>
<gene>
    <name evidence="1" type="ORF">MBOU_15090</name>
</gene>
<dbReference type="Proteomes" id="UP000465360">
    <property type="component" value="Unassembled WGS sequence"/>
</dbReference>
<sequence length="69" mass="7216">MSNWLSTGCSTGLGPALAEVVIGAVESNQPPSFLLLGRDVLGAHRHLADAHAKEIAAWEQVTVGTDFDS</sequence>
<dbReference type="RefSeq" id="WP_163709768.1">
    <property type="nucleotide sequence ID" value="NZ_BLKZ01000001.1"/>
</dbReference>
<evidence type="ECO:0000313" key="1">
    <source>
        <dbReference type="EMBL" id="GFG89467.1"/>
    </source>
</evidence>